<feature type="region of interest" description="Disordered" evidence="6">
    <location>
        <begin position="1974"/>
        <end position="2112"/>
    </location>
</feature>
<feature type="region of interest" description="Disordered" evidence="6">
    <location>
        <begin position="1776"/>
        <end position="1840"/>
    </location>
</feature>
<feature type="repeat" description="Xin" evidence="5">
    <location>
        <begin position="950"/>
        <end position="965"/>
    </location>
</feature>
<comment type="caution">
    <text evidence="7">The sequence shown here is derived from an EMBL/GenBank/DDBJ whole genome shotgun (WGS) entry which is preliminary data.</text>
</comment>
<feature type="compositionally biased region" description="Polar residues" evidence="6">
    <location>
        <begin position="2368"/>
        <end position="2382"/>
    </location>
</feature>
<proteinExistence type="inferred from homology"/>
<feature type="repeat" description="Xin" evidence="5">
    <location>
        <begin position="624"/>
        <end position="639"/>
    </location>
</feature>
<feature type="repeat" description="Xin" evidence="5">
    <location>
        <begin position="331"/>
        <end position="346"/>
    </location>
</feature>
<feature type="region of interest" description="Disordered" evidence="6">
    <location>
        <begin position="2321"/>
        <end position="2401"/>
    </location>
</feature>
<feature type="repeat" description="Xin" evidence="5">
    <location>
        <begin position="697"/>
        <end position="712"/>
    </location>
</feature>
<feature type="compositionally biased region" description="Pro residues" evidence="6">
    <location>
        <begin position="1829"/>
        <end position="1839"/>
    </location>
</feature>
<evidence type="ECO:0000256" key="4">
    <source>
        <dbReference type="ARBA" id="ARBA00023203"/>
    </source>
</evidence>
<keyword evidence="4 5" id="KW-0009">Actin-binding</keyword>
<reference evidence="7 8" key="1">
    <citation type="submission" date="2019-09" db="EMBL/GenBank/DDBJ databases">
        <title>Bird 10,000 Genomes (B10K) Project - Family phase.</title>
        <authorList>
            <person name="Zhang G."/>
        </authorList>
    </citation>
    <scope>NUCLEOTIDE SEQUENCE [LARGE SCALE GENOMIC DNA]</scope>
    <source>
        <strain evidence="7">OUT-0004</strain>
    </source>
</reference>
<dbReference type="InterPro" id="IPR012510">
    <property type="entry name" value="Actin-binding_Xin_repeat"/>
</dbReference>
<feature type="compositionally biased region" description="Polar residues" evidence="6">
    <location>
        <begin position="2028"/>
        <end position="2044"/>
    </location>
</feature>
<feature type="compositionally biased region" description="Polar residues" evidence="6">
    <location>
        <begin position="1509"/>
        <end position="1561"/>
    </location>
</feature>
<feature type="compositionally biased region" description="Basic and acidic residues" evidence="6">
    <location>
        <begin position="2094"/>
        <end position="2112"/>
    </location>
</feature>
<feature type="region of interest" description="Disordered" evidence="6">
    <location>
        <begin position="1911"/>
        <end position="1930"/>
    </location>
</feature>
<feature type="repeat" description="Xin" evidence="5">
    <location>
        <begin position="981"/>
        <end position="996"/>
    </location>
</feature>
<accession>A0A7K6W446</accession>
<dbReference type="OrthoDB" id="6129702at2759"/>
<dbReference type="PANTHER" id="PTHR22591:SF2">
    <property type="entry name" value="XIN ACTIN-BINDING REPEAT-CONTAINING PROTEIN 1"/>
    <property type="match status" value="1"/>
</dbReference>
<dbReference type="GO" id="GO:0005925">
    <property type="term" value="C:focal adhesion"/>
    <property type="evidence" value="ECO:0007669"/>
    <property type="project" value="TreeGrafter"/>
</dbReference>
<comment type="subcellular location">
    <subcellularLocation>
        <location evidence="1">Cell junction</location>
    </subcellularLocation>
</comment>
<feature type="region of interest" description="Disordered" evidence="6">
    <location>
        <begin position="1509"/>
        <end position="1563"/>
    </location>
</feature>
<feature type="compositionally biased region" description="Low complexity" evidence="6">
    <location>
        <begin position="2321"/>
        <end position="2334"/>
    </location>
</feature>
<feature type="repeat" description="Xin" evidence="5">
    <location>
        <begin position="1054"/>
        <end position="1069"/>
    </location>
</feature>
<dbReference type="PROSITE" id="PS51389">
    <property type="entry name" value="XIN"/>
    <property type="match status" value="23"/>
</dbReference>
<comment type="domain">
    <text evidence="5">Xin repeats bind F-actin.</text>
</comment>
<feature type="compositionally biased region" description="Polar residues" evidence="6">
    <location>
        <begin position="2055"/>
        <end position="2074"/>
    </location>
</feature>
<feature type="repeat" description="Xin" evidence="5">
    <location>
        <begin position="586"/>
        <end position="601"/>
    </location>
</feature>
<keyword evidence="2" id="KW-0677">Repeat</keyword>
<feature type="repeat" description="Xin" evidence="5">
    <location>
        <begin position="255"/>
        <end position="270"/>
    </location>
</feature>
<feature type="non-terminal residue" evidence="7">
    <location>
        <position position="2564"/>
    </location>
</feature>
<feature type="repeat" description="Xin" evidence="5">
    <location>
        <begin position="879"/>
        <end position="894"/>
    </location>
</feature>
<evidence type="ECO:0000313" key="7">
    <source>
        <dbReference type="EMBL" id="NWX41729.1"/>
    </source>
</evidence>
<sequence length="2564" mass="284453">MSEAQKSSKVAIKKMEDDLPPPPALASGQVIAPGSLDLNPLPVPPPKQAFSKFYQQRQVNELKRLYRHMHPELRKNLEEAVTEDLAEMLNAEDPNAQASVNLDKVLPGEVQSMRWIFENWALDSIGDHQATKKLAEEEVIPSGDVKSTSLKFESQSINGDSLSTSAKISDTDLARGDVHTARWLFETQPLDSLNKLYSDEIEVQEAVLKDPVQGGDVKGARQLFEAQSLDAIGRCCSVEEKSILQLKSEIQELKGDVKKTIRLFQTEPLCAIRDKTGNIHEIKSVCREEIQSNAVRTARWLFETQPLDTINKDTSKVQIIRGISLEEIGRPDVSGARWIFETQPLDAIREITVEEQDFKASTDFVTGADVSKQRMLFETQTLDSLKGEASESVVAKEQVIGGDVKSTLWLFETQPMETLKDNFEVGRLKKVELSAEEKGDVKQRKHVFETCPLGSISKAFEEEIQANSMEEVVKGDVKSFKTLFETLPLDSIKQADAEPITKEEEKIPVGNVKANQILFETTPLYAIKDSFGNFHEVTSVSREQIISGDVKNYKWMFETRPLDQFDESTKKVDIIRGITKQEVVAGDVRTAKWLFETQPMDIIHHQAMQGEEHPSLKREISQRGDVKTCRWLFETQPIHTLYEKAEKKQEEDSSVPQADVKSYTWMFETQPLDSLKGQEEQYLQVSKAYSQEELQGVDVKTVRHLFETEPLGNSVVGEADHKKTMRYSSRVEIRSGEVSRVKEFFEAKPLDTMTKSTSQKDDGTIEAGSVHKFTWLFENYPMDSLKDSSEGIQEIPPEKDVKGGDVGGKRFVFETYSLDQIHDKVDETELQKIQKDTVSKANVKSCTMLFESQPLYAIQDKEGGYHEVTSVQKEEIMKGDVKGARWLFETKPLDQIRKEEEVFVIRAVTQEDIKKGDVQAARWRFETEPLDSFSGGKMSVPRTVDDVQKGDVQSNKQLFESQQVGQKKYVRMVSVSDVQRGDVRTSTWLFENQPLDSLYGDAERGSSISTVQREDSQKGDVKRCTWLFETQPMDTLKDPEMMASAGAQEAIPHSDVKSTTWLFESTPLDKFGASEGSIETELKERTMKETLERLCSCQAIQHDGILIEANDTESVKMVKYQLSSPGAPEILKEEIVGGHLQRIMLQLLHRTNVEAQSVLVEEDREGKIKVSPLQLLDQSEAVKGKEDLSGNVAKALQGLLSQDACIKKGMVLQETKSGSVKMTLYSLLFHSGQQKVVKGDVKSTIGNLLASSQEQKATATIKREDNEKGNVQLFASCIEKGDLDYLKNLQQESEIQSLISSQAEQGADESAPWVVQGAKIHILPNKEQIEEVIAEGELGATEGVKKVFEHESMGKEGALEREAMHAAGVTGTTMQCLEKPLPTVMGKEDILSGGLKVTTKSIQRVADTSKKAEKEATTISLKEPKAMTQGKFPTQVVGQREEVAGNQQSLVTGEANQMQPEEKALGSDLQAAMQSLRLATAEAKNIQHHVHSKLQRNREDVHMACRQQTASTQGTVTLQSTIRQQDSASTTQKSTNTGIRTTSTRVQEASKTHTSVSQKSIASHKKVSASEEVQGGQLLSQENQVVPSRDFSIKDGLYTATPVKTYINPFVESDYKEQSVQEERDVVVRGDVQTAIRALQSAATEQRLVEKEDVVRGNLKATLQSLEKSNVNVSRGDFKAAMIYRNAGQSYSVCKKKNETQVISNQTAVLASGSQADNDFPPPPPVAVMKAEHCPPSTKATTEGALPLPTSKDEAPGCSAPLQTPLLALPSLSCKLSDQSPAEKPRTLPKPEITAPSRKKPVPPPKPEHLLHEAYSASANDSTSRSTKPIPPPLPPKPPGLWEISKAKPPAKELGLSCMEVCDQLGHGEVQAKCCTLETSVNKPVTVQGMSPERNLPKTTAKTPLQMAEERYKARKGRQGNMESDSAKTSKPIRNGVVSFKAEQGMMNGKAVSSRRCPGEVIQRHIELCQDENRCSSVSHPTFPGREQTLHVSGQTEPSTSPVGHTTPPKRGDDSAQNASSKVERESVSNSYGSWDSQRVMQQVNERRQVCHSMSFHQQPMNSFEEQQQGNSGQLKCPDGDAETPAQEKPAVVMREKNKRETEDERRKRLSVHKEEIMKGNVKEAMEIFENLRRQEELQEILTRVKEFEEETSKVDVKALKSFFEKVPDWVVCQKAQQDKHQDRDETLAKEETDSVSSVELAFGDLERASAEIIHLKEQTLARLLDIEEAIKKALYSVSSLKSESDIAGLSGLFKESLGNTQSSASSSNIRKISIVSSKAKQEGITLEAGEEASVEGAKVAERTEVTKAELEVPRLIQSRVSSPSSPSYISIESAARKPAESPRTAHSTWDIPPPDCLDTPGKRDAFAQNSFSSFNQPSAGSTGHGMTPFEKRPEPIQTKVGLSSMKQHTLGNVNHPISEKERSPPDTSKGSCHCGMKAGFSDYCSLNVPSPQNPRRQKSILELQTGPDGSKLYGATRTVMEQYEEMDQFGNKIITSSTTVTKQSETQTPSTCDVVSHPPQYEVSASPMFRRYVKSSGEDFHTNGSFQEPGVVFVTFGNSKPKK</sequence>
<comment type="similarity">
    <text evidence="5">Belongs to the Xin family.</text>
</comment>
<feature type="repeat" description="Xin" evidence="5">
    <location>
        <begin position="768"/>
        <end position="783"/>
    </location>
</feature>
<dbReference type="PANTHER" id="PTHR22591">
    <property type="entry name" value="XIN"/>
    <property type="match status" value="1"/>
</dbReference>
<dbReference type="Proteomes" id="UP000516988">
    <property type="component" value="Unassembled WGS sequence"/>
</dbReference>
<organism evidence="7 8">
    <name type="scientific">Steatornis caripensis</name>
    <name type="common">Oilbird</name>
    <dbReference type="NCBI Taxonomy" id="48435"/>
    <lineage>
        <taxon>Eukaryota</taxon>
        <taxon>Metazoa</taxon>
        <taxon>Chordata</taxon>
        <taxon>Craniata</taxon>
        <taxon>Vertebrata</taxon>
        <taxon>Euteleostomi</taxon>
        <taxon>Archelosauria</taxon>
        <taxon>Archosauria</taxon>
        <taxon>Dinosauria</taxon>
        <taxon>Saurischia</taxon>
        <taxon>Theropoda</taxon>
        <taxon>Coelurosauria</taxon>
        <taxon>Aves</taxon>
        <taxon>Neognathae</taxon>
        <taxon>Neoaves</taxon>
        <taxon>Strisores</taxon>
        <taxon>Caprimulgiformes</taxon>
        <taxon>Steatornithidae</taxon>
        <taxon>Steatornis</taxon>
    </lineage>
</organism>
<feature type="repeat" description="Xin" evidence="5">
    <location>
        <begin position="548"/>
        <end position="563"/>
    </location>
</feature>
<gene>
    <name evidence="7" type="primary">Xirp1</name>
    <name evidence="7" type="ORF">STECAR_R05073</name>
</gene>
<feature type="region of interest" description="Disordered" evidence="6">
    <location>
        <begin position="1"/>
        <end position="30"/>
    </location>
</feature>
<feature type="repeat" description="Xin" evidence="5">
    <location>
        <begin position="916"/>
        <end position="931"/>
    </location>
</feature>
<keyword evidence="8" id="KW-1185">Reference proteome</keyword>
<feature type="non-terminal residue" evidence="7">
    <location>
        <position position="1"/>
    </location>
</feature>
<dbReference type="InterPro" id="IPR030072">
    <property type="entry name" value="XIRP1/XIRP2"/>
</dbReference>
<feature type="repeat" description="Xin" evidence="5">
    <location>
        <begin position="841"/>
        <end position="856"/>
    </location>
</feature>
<evidence type="ECO:0000256" key="2">
    <source>
        <dbReference type="ARBA" id="ARBA00022737"/>
    </source>
</evidence>
<protein>
    <submittedName>
        <fullName evidence="7">XIRP1 protein</fullName>
    </submittedName>
</protein>
<feature type="repeat" description="Xin" evidence="5">
    <location>
        <begin position="293"/>
        <end position="308"/>
    </location>
</feature>
<evidence type="ECO:0000256" key="6">
    <source>
        <dbReference type="SAM" id="MobiDB-lite"/>
    </source>
</evidence>
<dbReference type="EMBL" id="VZSC01004066">
    <property type="protein sequence ID" value="NWX41729.1"/>
    <property type="molecule type" value="Genomic_DNA"/>
</dbReference>
<dbReference type="Pfam" id="PF08043">
    <property type="entry name" value="Xin"/>
    <property type="match status" value="14"/>
</dbReference>
<feature type="region of interest" description="Disordered" evidence="6">
    <location>
        <begin position="1713"/>
        <end position="1762"/>
    </location>
</feature>
<evidence type="ECO:0000313" key="8">
    <source>
        <dbReference type="Proteomes" id="UP000516988"/>
    </source>
</evidence>
<evidence type="ECO:0000256" key="3">
    <source>
        <dbReference type="ARBA" id="ARBA00022949"/>
    </source>
</evidence>
<feature type="repeat" description="Xin" evidence="5">
    <location>
        <begin position="143"/>
        <end position="158"/>
    </location>
</feature>
<evidence type="ECO:0000256" key="1">
    <source>
        <dbReference type="ARBA" id="ARBA00004282"/>
    </source>
</evidence>
<evidence type="ECO:0000256" key="5">
    <source>
        <dbReference type="PROSITE-ProRule" id="PRU00721"/>
    </source>
</evidence>
<feature type="compositionally biased region" description="Polar residues" evidence="6">
    <location>
        <begin position="1817"/>
        <end position="1827"/>
    </location>
</feature>
<feature type="repeat" description="Xin" evidence="5">
    <location>
        <begin position="215"/>
        <end position="230"/>
    </location>
</feature>
<dbReference type="GO" id="GO:0051015">
    <property type="term" value="F:actin filament binding"/>
    <property type="evidence" value="ECO:0007669"/>
    <property type="project" value="TreeGrafter"/>
</dbReference>
<dbReference type="GO" id="GO:0007015">
    <property type="term" value="P:actin filament organization"/>
    <property type="evidence" value="ECO:0007669"/>
    <property type="project" value="TreeGrafter"/>
</dbReference>
<feature type="repeat" description="Xin" evidence="5">
    <location>
        <begin position="658"/>
        <end position="673"/>
    </location>
</feature>
<keyword evidence="3" id="KW-0965">Cell junction</keyword>
<feature type="repeat" description="Xin" evidence="5">
    <location>
        <begin position="475"/>
        <end position="490"/>
    </location>
</feature>
<feature type="repeat" description="Xin" evidence="5">
    <location>
        <begin position="368"/>
        <end position="383"/>
    </location>
</feature>
<feature type="repeat" description="Xin" evidence="5">
    <location>
        <begin position="402"/>
        <end position="417"/>
    </location>
</feature>
<name>A0A7K6W446_STECA</name>
<feature type="repeat" description="Xin" evidence="5">
    <location>
        <begin position="176"/>
        <end position="191"/>
    </location>
</feature>
<feature type="repeat" description="Xin" evidence="5">
    <location>
        <begin position="1019"/>
        <end position="1034"/>
    </location>
</feature>
<dbReference type="GO" id="GO:0001725">
    <property type="term" value="C:stress fiber"/>
    <property type="evidence" value="ECO:0007669"/>
    <property type="project" value="TreeGrafter"/>
</dbReference>
<feature type="compositionally biased region" description="Polar residues" evidence="6">
    <location>
        <begin position="1990"/>
        <end position="2004"/>
    </location>
</feature>
<feature type="repeat" description="Xin" evidence="5">
    <location>
        <begin position="439"/>
        <end position="454"/>
    </location>
</feature>